<dbReference type="InterPro" id="IPR039422">
    <property type="entry name" value="MarR/SlyA-like"/>
</dbReference>
<feature type="region of interest" description="Disordered" evidence="1">
    <location>
        <begin position="188"/>
        <end position="218"/>
    </location>
</feature>
<dbReference type="EMBL" id="JALGAR010000003">
    <property type="protein sequence ID" value="MCI4658643.1"/>
    <property type="molecule type" value="Genomic_DNA"/>
</dbReference>
<dbReference type="AlphaFoldDB" id="A0AA41UFI0"/>
<gene>
    <name evidence="3" type="ORF">MQH31_12580</name>
</gene>
<feature type="compositionally biased region" description="Basic and acidic residues" evidence="1">
    <location>
        <begin position="207"/>
        <end position="218"/>
    </location>
</feature>
<evidence type="ECO:0000259" key="2">
    <source>
        <dbReference type="SMART" id="SM00347"/>
    </source>
</evidence>
<dbReference type="Gene3D" id="1.10.10.10">
    <property type="entry name" value="Winged helix-like DNA-binding domain superfamily/Winged helix DNA-binding domain"/>
    <property type="match status" value="1"/>
</dbReference>
<dbReference type="RefSeq" id="WP_243012326.1">
    <property type="nucleotide sequence ID" value="NZ_JALGAR010000003.1"/>
</dbReference>
<dbReference type="Pfam" id="PF12802">
    <property type="entry name" value="MarR_2"/>
    <property type="match status" value="1"/>
</dbReference>
<dbReference type="Proteomes" id="UP001165341">
    <property type="component" value="Unassembled WGS sequence"/>
</dbReference>
<organism evidence="3 4">
    <name type="scientific">Cryobacterium zhongshanensis</name>
    <dbReference type="NCBI Taxonomy" id="2928153"/>
    <lineage>
        <taxon>Bacteria</taxon>
        <taxon>Bacillati</taxon>
        <taxon>Actinomycetota</taxon>
        <taxon>Actinomycetes</taxon>
        <taxon>Micrococcales</taxon>
        <taxon>Microbacteriaceae</taxon>
        <taxon>Cryobacterium</taxon>
    </lineage>
</organism>
<name>A0AA41UFI0_9MICO</name>
<dbReference type="InterPro" id="IPR000835">
    <property type="entry name" value="HTH_MarR-typ"/>
</dbReference>
<feature type="domain" description="HTH marR-type" evidence="2">
    <location>
        <begin position="56"/>
        <end position="160"/>
    </location>
</feature>
<dbReference type="InterPro" id="IPR036388">
    <property type="entry name" value="WH-like_DNA-bd_sf"/>
</dbReference>
<proteinExistence type="predicted"/>
<evidence type="ECO:0000313" key="4">
    <source>
        <dbReference type="Proteomes" id="UP001165341"/>
    </source>
</evidence>
<dbReference type="GO" id="GO:0006950">
    <property type="term" value="P:response to stress"/>
    <property type="evidence" value="ECO:0007669"/>
    <property type="project" value="TreeGrafter"/>
</dbReference>
<comment type="caution">
    <text evidence="3">The sequence shown here is derived from an EMBL/GenBank/DDBJ whole genome shotgun (WGS) entry which is preliminary data.</text>
</comment>
<dbReference type="PANTHER" id="PTHR33164">
    <property type="entry name" value="TRANSCRIPTIONAL REGULATOR, MARR FAMILY"/>
    <property type="match status" value="1"/>
</dbReference>
<evidence type="ECO:0000313" key="3">
    <source>
        <dbReference type="EMBL" id="MCI4658643.1"/>
    </source>
</evidence>
<dbReference type="PANTHER" id="PTHR33164:SF43">
    <property type="entry name" value="HTH-TYPE TRANSCRIPTIONAL REPRESSOR YETL"/>
    <property type="match status" value="1"/>
</dbReference>
<keyword evidence="4" id="KW-1185">Reference proteome</keyword>
<accession>A0AA41UFI0</accession>
<dbReference type="InterPro" id="IPR036390">
    <property type="entry name" value="WH_DNA-bd_sf"/>
</dbReference>
<feature type="region of interest" description="Disordered" evidence="1">
    <location>
        <begin position="1"/>
        <end position="35"/>
    </location>
</feature>
<evidence type="ECO:0000256" key="1">
    <source>
        <dbReference type="SAM" id="MobiDB-lite"/>
    </source>
</evidence>
<dbReference type="SUPFAM" id="SSF46785">
    <property type="entry name" value="Winged helix' DNA-binding domain"/>
    <property type="match status" value="1"/>
</dbReference>
<reference evidence="3" key="1">
    <citation type="submission" date="2022-03" db="EMBL/GenBank/DDBJ databases">
        <title>Cryobacterium sp. nov. strain ZS14-85, isolated from Antarctic soil.</title>
        <authorList>
            <person name="Li J."/>
            <person name="Niu G."/>
        </authorList>
    </citation>
    <scope>NUCLEOTIDE SEQUENCE</scope>
    <source>
        <strain evidence="3">ZS14-85</strain>
    </source>
</reference>
<dbReference type="GO" id="GO:0003700">
    <property type="term" value="F:DNA-binding transcription factor activity"/>
    <property type="evidence" value="ECO:0007669"/>
    <property type="project" value="InterPro"/>
</dbReference>
<dbReference type="SMART" id="SM00347">
    <property type="entry name" value="HTH_MARR"/>
    <property type="match status" value="1"/>
</dbReference>
<protein>
    <submittedName>
        <fullName evidence="3">MarR family winged helix-turn-helix transcriptional regulator</fullName>
    </submittedName>
</protein>
<sequence>MPERATSPSLSPSPEPTFWPVPASRGASSAPGETSPRDVLAALREFRAADAAMRQRAQAQLAVNETDLLAIRHLIQGEARHTPVSPKDLSAYLGISTAATAKLLARLSRTGHIRREAHAVDGRVQLIYATPSARSEVRRALGAVHGRMFAAAEELDPAERRAVIRFLANVADAMSVGERFPAPVQVSVPASNPAPDPAHANGAAPDRGAEAVRRHGTA</sequence>